<proteinExistence type="predicted"/>
<accession>A0A8H7VER0</accession>
<reference evidence="1" key="1">
    <citation type="submission" date="2020-12" db="EMBL/GenBank/DDBJ databases">
        <title>Metabolic potential, ecology and presence of endohyphal bacteria is reflected in genomic diversity of Mucoromycotina.</title>
        <authorList>
            <person name="Muszewska A."/>
            <person name="Okrasinska A."/>
            <person name="Steczkiewicz K."/>
            <person name="Drgas O."/>
            <person name="Orlowska M."/>
            <person name="Perlinska-Lenart U."/>
            <person name="Aleksandrzak-Piekarczyk T."/>
            <person name="Szatraj K."/>
            <person name="Zielenkiewicz U."/>
            <person name="Pilsyk S."/>
            <person name="Malc E."/>
            <person name="Mieczkowski P."/>
            <person name="Kruszewska J.S."/>
            <person name="Biernat P."/>
            <person name="Pawlowska J."/>
        </authorList>
    </citation>
    <scope>NUCLEOTIDE SEQUENCE</scope>
    <source>
        <strain evidence="1">CBS 226.32</strain>
    </source>
</reference>
<keyword evidence="2" id="KW-1185">Reference proteome</keyword>
<organism evidence="1 2">
    <name type="scientific">Mucor plumbeus</name>
    <dbReference type="NCBI Taxonomy" id="97098"/>
    <lineage>
        <taxon>Eukaryota</taxon>
        <taxon>Fungi</taxon>
        <taxon>Fungi incertae sedis</taxon>
        <taxon>Mucoromycota</taxon>
        <taxon>Mucoromycotina</taxon>
        <taxon>Mucoromycetes</taxon>
        <taxon>Mucorales</taxon>
        <taxon>Mucorineae</taxon>
        <taxon>Mucoraceae</taxon>
        <taxon>Mucor</taxon>
    </lineage>
</organism>
<evidence type="ECO:0008006" key="3">
    <source>
        <dbReference type="Google" id="ProtNLM"/>
    </source>
</evidence>
<dbReference type="InterPro" id="IPR052338">
    <property type="entry name" value="Transposase_5"/>
</dbReference>
<sequence length="216" mass="24830">MDGPKGAVSFLASQFILITTSGVKKMLRKKGFKARRKAHRHYTVTDWRKWVLSYETRVNMWGLDIVSFYWSDKPGTMQPHQTTTKVQNNGGGVMFWGCITADGLGYSTVILEGTNKASPHKSDATRDWFDQNGFSEDKILDWPAQSPDLHPIENVWYQLKRRLDNYMTKSRTKEELANRISVEWDKITQKECLRYIDSMPSRIEAVIKSNGGPTSF</sequence>
<evidence type="ECO:0000313" key="2">
    <source>
        <dbReference type="Proteomes" id="UP000650833"/>
    </source>
</evidence>
<dbReference type="PANTHER" id="PTHR23022">
    <property type="entry name" value="TRANSPOSABLE ELEMENT-RELATED"/>
    <property type="match status" value="1"/>
</dbReference>
<gene>
    <name evidence="1" type="ORF">INT46_007978</name>
</gene>
<dbReference type="AlphaFoldDB" id="A0A8H7VER0"/>
<dbReference type="GO" id="GO:0003676">
    <property type="term" value="F:nucleic acid binding"/>
    <property type="evidence" value="ECO:0007669"/>
    <property type="project" value="InterPro"/>
</dbReference>
<dbReference type="Proteomes" id="UP000650833">
    <property type="component" value="Unassembled WGS sequence"/>
</dbReference>
<protein>
    <recommendedName>
        <fullName evidence="3">Tc1-like transposase DDE domain-containing protein</fullName>
    </recommendedName>
</protein>
<evidence type="ECO:0000313" key="1">
    <source>
        <dbReference type="EMBL" id="KAG2211794.1"/>
    </source>
</evidence>
<dbReference type="InterPro" id="IPR036397">
    <property type="entry name" value="RNaseH_sf"/>
</dbReference>
<comment type="caution">
    <text evidence="1">The sequence shown here is derived from an EMBL/GenBank/DDBJ whole genome shotgun (WGS) entry which is preliminary data.</text>
</comment>
<dbReference type="OrthoDB" id="5410741at2759"/>
<name>A0A8H7VER0_9FUNG</name>
<dbReference type="Gene3D" id="3.30.420.10">
    <property type="entry name" value="Ribonuclease H-like superfamily/Ribonuclease H"/>
    <property type="match status" value="2"/>
</dbReference>
<dbReference type="PANTHER" id="PTHR23022:SF135">
    <property type="entry name" value="SI:DKEY-77F5.3"/>
    <property type="match status" value="1"/>
</dbReference>
<dbReference type="EMBL" id="JAEPRC010000060">
    <property type="protein sequence ID" value="KAG2211794.1"/>
    <property type="molecule type" value="Genomic_DNA"/>
</dbReference>